<dbReference type="Pfam" id="PF12146">
    <property type="entry name" value="Hydrolase_4"/>
    <property type="match status" value="1"/>
</dbReference>
<dbReference type="Proteomes" id="UP000238949">
    <property type="component" value="Unassembled WGS sequence"/>
</dbReference>
<evidence type="ECO:0000259" key="2">
    <source>
        <dbReference type="Pfam" id="PF12146"/>
    </source>
</evidence>
<keyword evidence="1" id="KW-1133">Transmembrane helix</keyword>
<sequence length="305" mass="33022">MIFYGFTGTLKAVKSYPGKGMRRFIKASIITVIAVVITGCVINVTPGNLIYQSTETEKLNLTRFQEQAFKDDMSVALKAVSLKSEQGHALRGIQALYHGAKANILLFGGNGMTINESANIVHRFGAIPANVIWFDYPGAGISDKPAKLDPEAMMADALAIYDFAADKLRNDKPFIVHGIELGSAVAANIALQRSPDALVLEKPIVNLSQLINDNSPGWSGWFTRIKLSPKLAAVDNAYQVGSYEGPLLILVGEKDLTTPPKYSQILYRVSPSDNKNLVVVEGVGHDKLMRSPIAVDAYKAFVAGL</sequence>
<evidence type="ECO:0000256" key="1">
    <source>
        <dbReference type="SAM" id="Phobius"/>
    </source>
</evidence>
<proteinExistence type="predicted"/>
<feature type="domain" description="Serine aminopeptidase S33" evidence="2">
    <location>
        <begin position="100"/>
        <end position="215"/>
    </location>
</feature>
<keyword evidence="1" id="KW-0812">Transmembrane</keyword>
<protein>
    <recommendedName>
        <fullName evidence="2">Serine aminopeptidase S33 domain-containing protein</fullName>
    </recommendedName>
</protein>
<accession>A0A2S9VDR7</accession>
<comment type="caution">
    <text evidence="3">The sequence shown here is derived from an EMBL/GenBank/DDBJ whole genome shotgun (WGS) entry which is preliminary data.</text>
</comment>
<feature type="transmembrane region" description="Helical" evidence="1">
    <location>
        <begin position="24"/>
        <end position="44"/>
    </location>
</feature>
<dbReference type="EMBL" id="PVNP01000047">
    <property type="protein sequence ID" value="PRO74597.1"/>
    <property type="molecule type" value="Genomic_DNA"/>
</dbReference>
<evidence type="ECO:0000313" key="3">
    <source>
        <dbReference type="EMBL" id="PRO74597.1"/>
    </source>
</evidence>
<dbReference type="PANTHER" id="PTHR12277">
    <property type="entry name" value="ALPHA/BETA HYDROLASE DOMAIN-CONTAINING PROTEIN"/>
    <property type="match status" value="1"/>
</dbReference>
<reference evidence="4" key="1">
    <citation type="journal article" date="2020" name="Int. J. Syst. Evol. Microbiol.">
        <title>Alteromonas alba sp. nov., a marine bacterium isolated from the seawater of the West Pacific Ocean.</title>
        <authorList>
            <person name="Sun C."/>
            <person name="Wu Y.-H."/>
            <person name="Xamxidin M."/>
            <person name="Cheng H."/>
            <person name="Xu X.-W."/>
        </authorList>
    </citation>
    <scope>NUCLEOTIDE SEQUENCE [LARGE SCALE GENOMIC DNA]</scope>
    <source>
        <strain evidence="4">190</strain>
    </source>
</reference>
<dbReference type="OrthoDB" id="6333756at2"/>
<dbReference type="Gene3D" id="3.40.50.1820">
    <property type="entry name" value="alpha/beta hydrolase"/>
    <property type="match status" value="1"/>
</dbReference>
<gene>
    <name evidence="3" type="ORF">C6Y40_05675</name>
</gene>
<dbReference type="AlphaFoldDB" id="A0A2S9VDR7"/>
<keyword evidence="4" id="KW-1185">Reference proteome</keyword>
<evidence type="ECO:0000313" key="4">
    <source>
        <dbReference type="Proteomes" id="UP000238949"/>
    </source>
</evidence>
<dbReference type="InterPro" id="IPR029058">
    <property type="entry name" value="AB_hydrolase_fold"/>
</dbReference>
<organism evidence="3 4">
    <name type="scientific">Alteromonas alba</name>
    <dbReference type="NCBI Taxonomy" id="2079529"/>
    <lineage>
        <taxon>Bacteria</taxon>
        <taxon>Pseudomonadati</taxon>
        <taxon>Pseudomonadota</taxon>
        <taxon>Gammaproteobacteria</taxon>
        <taxon>Alteromonadales</taxon>
        <taxon>Alteromonadaceae</taxon>
        <taxon>Alteromonas/Salinimonas group</taxon>
        <taxon>Alteromonas</taxon>
    </lineage>
</organism>
<keyword evidence="1" id="KW-0472">Membrane</keyword>
<dbReference type="SUPFAM" id="SSF53474">
    <property type="entry name" value="alpha/beta-Hydrolases"/>
    <property type="match status" value="1"/>
</dbReference>
<name>A0A2S9VDR7_9ALTE</name>
<dbReference type="InterPro" id="IPR022742">
    <property type="entry name" value="Hydrolase_4"/>
</dbReference>